<dbReference type="PROSITE" id="PS50966">
    <property type="entry name" value="ZF_SWIM"/>
    <property type="match status" value="1"/>
</dbReference>
<keyword evidence="2" id="KW-0479">Metal-binding</keyword>
<feature type="region of interest" description="Disordered" evidence="3">
    <location>
        <begin position="683"/>
        <end position="722"/>
    </location>
</feature>
<comment type="similarity">
    <text evidence="2">Belongs to the FHY3/FAR1 family.</text>
</comment>
<name>B9FUQ6_ORYSJ</name>
<gene>
    <name evidence="5" type="ORF">OsJ_25477</name>
</gene>
<dbReference type="Pfam" id="PF10551">
    <property type="entry name" value="MULE"/>
    <property type="match status" value="1"/>
</dbReference>
<dbReference type="AlphaFoldDB" id="B9FUQ6"/>
<dbReference type="EMBL" id="CM000144">
    <property type="protein sequence ID" value="EEE67763.1"/>
    <property type="molecule type" value="Genomic_DNA"/>
</dbReference>
<dbReference type="HOGENOM" id="CLU_008459_11_0_1"/>
<feature type="region of interest" description="Disordered" evidence="3">
    <location>
        <begin position="760"/>
        <end position="825"/>
    </location>
</feature>
<dbReference type="InterPro" id="IPR031052">
    <property type="entry name" value="FHY3/FAR1"/>
</dbReference>
<feature type="domain" description="SWIM-type" evidence="4">
    <location>
        <begin position="540"/>
        <end position="576"/>
    </location>
</feature>
<evidence type="ECO:0000256" key="2">
    <source>
        <dbReference type="RuleBase" id="RU367018"/>
    </source>
</evidence>
<dbReference type="InterPro" id="IPR004330">
    <property type="entry name" value="FAR1_DNA_bnd_dom"/>
</dbReference>
<evidence type="ECO:0000259" key="4">
    <source>
        <dbReference type="PROSITE" id="PS50966"/>
    </source>
</evidence>
<dbReference type="GO" id="GO:0008270">
    <property type="term" value="F:zinc ion binding"/>
    <property type="evidence" value="ECO:0007669"/>
    <property type="project" value="UniProtKB-UniRule"/>
</dbReference>
<dbReference type="PANTHER" id="PTHR31669:SF217">
    <property type="entry name" value="PROTEIN FAR1-RELATED SEQUENCE"/>
    <property type="match status" value="1"/>
</dbReference>
<keyword evidence="2" id="KW-0539">Nucleus</keyword>
<reference evidence="5" key="2">
    <citation type="submission" date="2008-12" db="EMBL/GenBank/DDBJ databases">
        <title>Improved gene annotation of the rice (Oryza sativa) genomes.</title>
        <authorList>
            <person name="Wang J."/>
            <person name="Li R."/>
            <person name="Fan W."/>
            <person name="Huang Q."/>
            <person name="Zhang J."/>
            <person name="Zhou Y."/>
            <person name="Hu Y."/>
            <person name="Zi S."/>
            <person name="Li J."/>
            <person name="Ni P."/>
            <person name="Zheng H."/>
            <person name="Zhang Y."/>
            <person name="Zhao M."/>
            <person name="Hao Q."/>
            <person name="McDermott J."/>
            <person name="Samudrala R."/>
            <person name="Kristiansen K."/>
            <person name="Wong G.K.-S."/>
        </authorList>
    </citation>
    <scope>NUCLEOTIDE SEQUENCE</scope>
</reference>
<evidence type="ECO:0000256" key="3">
    <source>
        <dbReference type="SAM" id="MobiDB-lite"/>
    </source>
</evidence>
<keyword evidence="2" id="KW-0862">Zinc</keyword>
<protein>
    <recommendedName>
        <fullName evidence="2">Protein FAR1-RELATED SEQUENCE</fullName>
    </recommendedName>
</protein>
<dbReference type="GO" id="GO:0006355">
    <property type="term" value="P:regulation of DNA-templated transcription"/>
    <property type="evidence" value="ECO:0007669"/>
    <property type="project" value="UniProtKB-UniRule"/>
</dbReference>
<keyword evidence="1 2" id="KW-0863">Zinc-finger</keyword>
<dbReference type="InterPro" id="IPR007527">
    <property type="entry name" value="Znf_SWIM"/>
</dbReference>
<feature type="region of interest" description="Disordered" evidence="3">
    <location>
        <begin position="1"/>
        <end position="52"/>
    </location>
</feature>
<dbReference type="GO" id="GO:0005634">
    <property type="term" value="C:nucleus"/>
    <property type="evidence" value="ECO:0007669"/>
    <property type="project" value="UniProtKB-SubCell"/>
</dbReference>
<evidence type="ECO:0000256" key="1">
    <source>
        <dbReference type="PROSITE-ProRule" id="PRU00325"/>
    </source>
</evidence>
<evidence type="ECO:0000313" key="5">
    <source>
        <dbReference type="EMBL" id="EEE67763.1"/>
    </source>
</evidence>
<proteinExistence type="inferred from homology"/>
<reference evidence="5" key="1">
    <citation type="journal article" date="2005" name="PLoS Biol.">
        <title>The genomes of Oryza sativa: a history of duplications.</title>
        <authorList>
            <person name="Yu J."/>
            <person name="Wang J."/>
            <person name="Lin W."/>
            <person name="Li S."/>
            <person name="Li H."/>
            <person name="Zhou J."/>
            <person name="Ni P."/>
            <person name="Dong W."/>
            <person name="Hu S."/>
            <person name="Zeng C."/>
            <person name="Zhang J."/>
            <person name="Zhang Y."/>
            <person name="Li R."/>
            <person name="Xu Z."/>
            <person name="Li S."/>
            <person name="Li X."/>
            <person name="Zheng H."/>
            <person name="Cong L."/>
            <person name="Lin L."/>
            <person name="Yin J."/>
            <person name="Geng J."/>
            <person name="Li G."/>
            <person name="Shi J."/>
            <person name="Liu J."/>
            <person name="Lv H."/>
            <person name="Li J."/>
            <person name="Wang J."/>
            <person name="Deng Y."/>
            <person name="Ran L."/>
            <person name="Shi X."/>
            <person name="Wang X."/>
            <person name="Wu Q."/>
            <person name="Li C."/>
            <person name="Ren X."/>
            <person name="Wang J."/>
            <person name="Wang X."/>
            <person name="Li D."/>
            <person name="Liu D."/>
            <person name="Zhang X."/>
            <person name="Ji Z."/>
            <person name="Zhao W."/>
            <person name="Sun Y."/>
            <person name="Zhang Z."/>
            <person name="Bao J."/>
            <person name="Han Y."/>
            <person name="Dong L."/>
            <person name="Ji J."/>
            <person name="Chen P."/>
            <person name="Wu S."/>
            <person name="Liu J."/>
            <person name="Xiao Y."/>
            <person name="Bu D."/>
            <person name="Tan J."/>
            <person name="Yang L."/>
            <person name="Ye C."/>
            <person name="Zhang J."/>
            <person name="Xu J."/>
            <person name="Zhou Y."/>
            <person name="Yu Y."/>
            <person name="Zhang B."/>
            <person name="Zhuang S."/>
            <person name="Wei H."/>
            <person name="Liu B."/>
            <person name="Lei M."/>
            <person name="Yu H."/>
            <person name="Li Y."/>
            <person name="Xu H."/>
            <person name="Wei S."/>
            <person name="He X."/>
            <person name="Fang L."/>
            <person name="Zhang Z."/>
            <person name="Zhang Y."/>
            <person name="Huang X."/>
            <person name="Su Z."/>
            <person name="Tong W."/>
            <person name="Li J."/>
            <person name="Tong Z."/>
            <person name="Li S."/>
            <person name="Ye J."/>
            <person name="Wang L."/>
            <person name="Fang L."/>
            <person name="Lei T."/>
            <person name="Chen C."/>
            <person name="Chen H."/>
            <person name="Xu Z."/>
            <person name="Li H."/>
            <person name="Huang H."/>
            <person name="Zhang F."/>
            <person name="Xu H."/>
            <person name="Li N."/>
            <person name="Zhao C."/>
            <person name="Li S."/>
            <person name="Dong L."/>
            <person name="Huang Y."/>
            <person name="Li L."/>
            <person name="Xi Y."/>
            <person name="Qi Q."/>
            <person name="Li W."/>
            <person name="Zhang B."/>
            <person name="Hu W."/>
            <person name="Zhang Y."/>
            <person name="Tian X."/>
            <person name="Jiao Y."/>
            <person name="Liang X."/>
            <person name="Jin J."/>
            <person name="Gao L."/>
            <person name="Zheng W."/>
            <person name="Hao B."/>
            <person name="Liu S."/>
            <person name="Wang W."/>
            <person name="Yuan L."/>
            <person name="Cao M."/>
            <person name="McDermott J."/>
            <person name="Samudrala R."/>
            <person name="Wang J."/>
            <person name="Wong G.K."/>
            <person name="Yang H."/>
        </authorList>
    </citation>
    <scope>NUCLEOTIDE SEQUENCE [LARGE SCALE GENOMIC DNA]</scope>
</reference>
<organism evidence="5">
    <name type="scientific">Oryza sativa subsp. japonica</name>
    <name type="common">Rice</name>
    <dbReference type="NCBI Taxonomy" id="39947"/>
    <lineage>
        <taxon>Eukaryota</taxon>
        <taxon>Viridiplantae</taxon>
        <taxon>Streptophyta</taxon>
        <taxon>Embryophyta</taxon>
        <taxon>Tracheophyta</taxon>
        <taxon>Spermatophyta</taxon>
        <taxon>Magnoliopsida</taxon>
        <taxon>Liliopsida</taxon>
        <taxon>Poales</taxon>
        <taxon>Poaceae</taxon>
        <taxon>BOP clade</taxon>
        <taxon>Oryzoideae</taxon>
        <taxon>Oryzeae</taxon>
        <taxon>Oryzinae</taxon>
        <taxon>Oryza</taxon>
        <taxon>Oryza sativa</taxon>
    </lineage>
</organism>
<dbReference type="InterPro" id="IPR018289">
    <property type="entry name" value="MULE_transposase_dom"/>
</dbReference>
<dbReference type="Proteomes" id="UP000007752">
    <property type="component" value="Chromosome 7"/>
</dbReference>
<comment type="subcellular location">
    <subcellularLocation>
        <location evidence="2">Nucleus</location>
    </subcellularLocation>
</comment>
<comment type="function">
    <text evidence="2">Putative transcription activator involved in regulating light control of development.</text>
</comment>
<sequence>MESPVHTSTTSPSSRLGVGGDHWGDHHVNAGHPGSPSTPSGSHEGVDRPPCVQACEMNTPEKDRVYRHDSKLREEMVPKVGMVFDSYEEAYDFYERYSYHAGFDIKKSRNKPTFREICCTREGKNKYRGDESKRERMRGSARIGCKAYVKVKNVIREGEFVSVRFDDVIIEHNHPLTSSPSAVKLMRSHKHRDETLMEFVDTMQQSRVPNSSIVGVLSDMHGGRENIPFTTRDLENRKAANVRAENADDISKLLEFFKECKKENPKFYWDIKVDEEGIVKNSTLFGCALIRDERAESFQWLFETFKNCMGDSPSPRCILTDQDQAMAVAVERVFPEAIHRLCMWHIIDGHSDHLNTIFSRNDDIEGEMMVCINQTYTPTEFENAWDRFIDKYELRDSVTLRNLYDLRERWVPAFFKKHYCGRMTSTQRSESFNRMVKSNFVDHQTALHRFARRMLDVVVSRKDKESAETRGCEGVPIVKTPWPFAEQLSRVYTRAVFKVFEDSLHDSVYFRIELEGSDGIHWVISHTKRSEKHDWCQRQFKVIVDVDNGNFSCECLQWEHTGMFCPHLLRAFVHAQVEKIPHMYVLRRYTKQAKSDVNYDRRDRPMAGPDGVKESYRTKLLSYDAMQIVKLGRRSKVAFDRATAVLKGLRKQLEEIPPDSDVGVGNAVTSGKDAESVADTMRAGQSMSMSEHDCERVSRRPPPRSMTKGRASEPTEKVKLGARGDKKCTRGCGWCGLKVGHNSSTCPNNPANFKRIAEANNKGKRKRGRPRGSGVGGGRGRKAVRRNLIDEWAEGPVGGECSMRSEEGDDDCSVQSGGDTEDLSE</sequence>
<dbReference type="Pfam" id="PF03101">
    <property type="entry name" value="FAR1"/>
    <property type="match status" value="1"/>
</dbReference>
<dbReference type="PANTHER" id="PTHR31669">
    <property type="entry name" value="PROTEIN FAR1-RELATED SEQUENCE 10-RELATED"/>
    <property type="match status" value="1"/>
</dbReference>
<feature type="compositionally biased region" description="Low complexity" evidence="3">
    <location>
        <begin position="31"/>
        <end position="43"/>
    </location>
</feature>
<feature type="compositionally biased region" description="Basic and acidic residues" evidence="3">
    <location>
        <begin position="710"/>
        <end position="722"/>
    </location>
</feature>
<accession>B9FUQ6</accession>